<evidence type="ECO:0000313" key="2">
    <source>
        <dbReference type="Proteomes" id="UP001054945"/>
    </source>
</evidence>
<dbReference type="EMBL" id="BPLR01003278">
    <property type="protein sequence ID" value="GIX82968.1"/>
    <property type="molecule type" value="Genomic_DNA"/>
</dbReference>
<comment type="caution">
    <text evidence="1">The sequence shown here is derived from an EMBL/GenBank/DDBJ whole genome shotgun (WGS) entry which is preliminary data.</text>
</comment>
<name>A0AAV4NGJ0_CAEEX</name>
<accession>A0AAV4NGJ0</accession>
<dbReference type="Proteomes" id="UP001054945">
    <property type="component" value="Unassembled WGS sequence"/>
</dbReference>
<evidence type="ECO:0000313" key="1">
    <source>
        <dbReference type="EMBL" id="GIX82968.1"/>
    </source>
</evidence>
<organism evidence="1 2">
    <name type="scientific">Caerostris extrusa</name>
    <name type="common">Bark spider</name>
    <name type="synonym">Caerostris bankana</name>
    <dbReference type="NCBI Taxonomy" id="172846"/>
    <lineage>
        <taxon>Eukaryota</taxon>
        <taxon>Metazoa</taxon>
        <taxon>Ecdysozoa</taxon>
        <taxon>Arthropoda</taxon>
        <taxon>Chelicerata</taxon>
        <taxon>Arachnida</taxon>
        <taxon>Araneae</taxon>
        <taxon>Araneomorphae</taxon>
        <taxon>Entelegynae</taxon>
        <taxon>Araneoidea</taxon>
        <taxon>Araneidae</taxon>
        <taxon>Caerostris</taxon>
    </lineage>
</organism>
<reference evidence="1 2" key="1">
    <citation type="submission" date="2021-06" db="EMBL/GenBank/DDBJ databases">
        <title>Caerostris extrusa draft genome.</title>
        <authorList>
            <person name="Kono N."/>
            <person name="Arakawa K."/>
        </authorList>
    </citation>
    <scope>NUCLEOTIDE SEQUENCE [LARGE SCALE GENOMIC DNA]</scope>
</reference>
<proteinExistence type="predicted"/>
<protein>
    <submittedName>
        <fullName evidence="1">Uncharacterized protein</fullName>
    </submittedName>
</protein>
<sequence>MIRLSSRFRYLVDFDDSEPIEQIESVPVCVKEENSPKSDGFFFLSDTPAWTFRSHVQHQWCHSNEKRGSAFAS</sequence>
<gene>
    <name evidence="1" type="ORF">CEXT_480601</name>
</gene>
<dbReference type="AlphaFoldDB" id="A0AAV4NGJ0"/>
<keyword evidence="2" id="KW-1185">Reference proteome</keyword>